<accession>A0A125PP25</accession>
<evidence type="ECO:0000256" key="1">
    <source>
        <dbReference type="ARBA" id="ARBA00034117"/>
    </source>
</evidence>
<name>A0A125PP25_BACMY</name>
<dbReference type="InterPro" id="IPR006829">
    <property type="entry name" value="LXG_dom"/>
</dbReference>
<organism evidence="3 4">
    <name type="scientific">Bacillus mycoides</name>
    <dbReference type="NCBI Taxonomy" id="1405"/>
    <lineage>
        <taxon>Bacteria</taxon>
        <taxon>Bacillati</taxon>
        <taxon>Bacillota</taxon>
        <taxon>Bacilli</taxon>
        <taxon>Bacillales</taxon>
        <taxon>Bacillaceae</taxon>
        <taxon>Bacillus</taxon>
        <taxon>Bacillus cereus group</taxon>
    </lineage>
</organism>
<dbReference type="PANTHER" id="PTHR34976:SF1">
    <property type="entry name" value="TOXIN BC_0920"/>
    <property type="match status" value="1"/>
</dbReference>
<reference evidence="3 4" key="1">
    <citation type="submission" date="2016-01" db="EMBL/GenBank/DDBJ databases">
        <authorList>
            <person name="McClelland M."/>
            <person name="Jain A."/>
            <person name="Saraogi P."/>
            <person name="Mendelson R."/>
            <person name="Westerman R."/>
            <person name="SanMiguel P."/>
            <person name="Csonka L."/>
        </authorList>
    </citation>
    <scope>NUCLEOTIDE SEQUENCE [LARGE SCALE GENOMIC DNA]</scope>
    <source>
        <strain evidence="3 4">PE8-15</strain>
    </source>
</reference>
<dbReference type="EMBL" id="LRPH01000033">
    <property type="protein sequence ID" value="KWU66030.1"/>
    <property type="molecule type" value="Genomic_DNA"/>
</dbReference>
<dbReference type="Pfam" id="PF15640">
    <property type="entry name" value="Tox-MPTase4"/>
    <property type="match status" value="1"/>
</dbReference>
<dbReference type="Pfam" id="PF04740">
    <property type="entry name" value="LXG"/>
    <property type="match status" value="1"/>
</dbReference>
<feature type="domain" description="LXG" evidence="2">
    <location>
        <begin position="1"/>
        <end position="217"/>
    </location>
</feature>
<sequence>MSLNMYLGEVQSQTQSMNAVCTATIQGMEQAIQSIDAFAIDTVLQGQTYSSAKSFFVQTFRPLAQGIIYLCEELIRQNNAFPSQFQSQVASTDVIEQEILEQIREIDRVRASIEVVNQAIPFPGMDAMANLFTVMRHKLQEKLNHLCEFNQTSSNNYSTALQLASSIATGLAEVQSGKGFSPASGTFSTQGLNMEWTISIQAITEEKNRHSEESSIIEESLFDKFKGAVENNVEAMDQLYEKFMHQIENTPIIGQYHNYKKGKNEAVLDELKGILNTILHPIDSVEGAVYALSHIDETFAAVEQAISDSWDQDVVNGDWNSRAKWVGNVEMQVKLAIAELFVGTKGVDKISKLGKTSKLSESVNFIQGTKNVITLDKYKQSVDMLNNILMPKNQFAYPSRNIVDSFSDSNALKQAKEKLFTHQFAEGTGVVNKAASGADLDFRKVNIQTNKIGETLATRKEIRAYKKEWGELGIKVNIDKKGVILPESVEAAFDFVNGDIYLKKKPSVINMHHEGFHAEQWLDIGKEQYMNLSRLEREEYVFEQVMKNKHLFDKASIDHSIDYIERLRLKYK</sequence>
<dbReference type="Proteomes" id="UP000065797">
    <property type="component" value="Unassembled WGS sequence"/>
</dbReference>
<proteinExistence type="inferred from homology"/>
<dbReference type="RefSeq" id="WP_060749504.1">
    <property type="nucleotide sequence ID" value="NZ_LRPH01000033.1"/>
</dbReference>
<dbReference type="InterPro" id="IPR028912">
    <property type="entry name" value="Tox-MPTase4_dom"/>
</dbReference>
<gene>
    <name evidence="3" type="ORF">AWW70_00300</name>
</gene>
<evidence type="ECO:0000259" key="2">
    <source>
        <dbReference type="PROSITE" id="PS51756"/>
    </source>
</evidence>
<dbReference type="AlphaFoldDB" id="A0A125PP25"/>
<evidence type="ECO:0000313" key="4">
    <source>
        <dbReference type="Proteomes" id="UP000065797"/>
    </source>
</evidence>
<dbReference type="PROSITE" id="PS51756">
    <property type="entry name" value="LXG"/>
    <property type="match status" value="1"/>
</dbReference>
<comment type="caution">
    <text evidence="3">The sequence shown here is derived from an EMBL/GenBank/DDBJ whole genome shotgun (WGS) entry which is preliminary data.</text>
</comment>
<evidence type="ECO:0000313" key="3">
    <source>
        <dbReference type="EMBL" id="KWU66030.1"/>
    </source>
</evidence>
<comment type="similarity">
    <text evidence="1">In the N-terminal section; belongs to the LXG family.</text>
</comment>
<dbReference type="PANTHER" id="PTHR34976">
    <property type="entry name" value="RIBONUCLEASE YQCG-RELATED"/>
    <property type="match status" value="1"/>
</dbReference>
<protein>
    <recommendedName>
        <fullName evidence="2">LXG domain-containing protein</fullName>
    </recommendedName>
</protein>
<dbReference type="InterPro" id="IPR051768">
    <property type="entry name" value="Bact_secretion_toxin"/>
</dbReference>